<organism evidence="1 2">
    <name type="scientific">Brasilonema sennae CENA114</name>
    <dbReference type="NCBI Taxonomy" id="415709"/>
    <lineage>
        <taxon>Bacteria</taxon>
        <taxon>Bacillati</taxon>
        <taxon>Cyanobacteriota</taxon>
        <taxon>Cyanophyceae</taxon>
        <taxon>Nostocales</taxon>
        <taxon>Scytonemataceae</taxon>
        <taxon>Brasilonema</taxon>
        <taxon>Bromeliae group (in: Brasilonema)</taxon>
    </lineage>
</organism>
<dbReference type="EMBL" id="CP030118">
    <property type="protein sequence ID" value="QDL09375.1"/>
    <property type="molecule type" value="Genomic_DNA"/>
</dbReference>
<keyword evidence="2" id="KW-1185">Reference proteome</keyword>
<gene>
    <name evidence="1" type="ORF">DP114_17000</name>
</gene>
<evidence type="ECO:0000313" key="1">
    <source>
        <dbReference type="EMBL" id="QDL09375.1"/>
    </source>
</evidence>
<reference evidence="1 2" key="1">
    <citation type="submission" date="2018-06" db="EMBL/GenBank/DDBJ databases">
        <title>Comparative genomics of Brasilonema spp. strains.</title>
        <authorList>
            <person name="Alvarenga D.O."/>
            <person name="Fiore M.F."/>
            <person name="Varani A.M."/>
        </authorList>
    </citation>
    <scope>NUCLEOTIDE SEQUENCE [LARGE SCALE GENOMIC DNA]</scope>
    <source>
        <strain evidence="1 2">CENA114</strain>
    </source>
</reference>
<dbReference type="AlphaFoldDB" id="A0A856MDJ5"/>
<accession>A0A856MDJ5</accession>
<proteinExistence type="predicted"/>
<dbReference type="KEGG" id="bsen:DP114_17000"/>
<dbReference type="RefSeq" id="WP_169267535.1">
    <property type="nucleotide sequence ID" value="NZ_CAWOXK010000001.1"/>
</dbReference>
<protein>
    <submittedName>
        <fullName evidence="1">Uncharacterized protein</fullName>
    </submittedName>
</protein>
<dbReference type="Proteomes" id="UP000503129">
    <property type="component" value="Chromosome"/>
</dbReference>
<evidence type="ECO:0000313" key="2">
    <source>
        <dbReference type="Proteomes" id="UP000503129"/>
    </source>
</evidence>
<sequence>MITKHKFIFFIIPFGLIFTALRVTEQPAIPNSLASASTLETSTQKVSKTSLTKETLSNAEYHISEYGSFKLINGFFRNQEQKVRIWGGKTITFGDLNNDGIKDAVTLLTMNGGGSGIFEYLAVIINDKGSPKNVASESLGDRVVIKNISISAGKIKIVMLTQGPKDGLCCPRLKVAQTYILQGNKLKRIGYKELPAT</sequence>
<name>A0A856MDJ5_9CYAN</name>